<comment type="caution">
    <text evidence="1">The sequence shown here is derived from an EMBL/GenBank/DDBJ whole genome shotgun (WGS) entry which is preliminary data.</text>
</comment>
<reference evidence="1 2" key="1">
    <citation type="submission" date="2019-07" db="EMBL/GenBank/DDBJ databases">
        <title>Whole genome shotgun sequence of Actinotalea fermentans NBRC 105374.</title>
        <authorList>
            <person name="Hosoyama A."/>
            <person name="Uohara A."/>
            <person name="Ohji S."/>
            <person name="Ichikawa N."/>
        </authorList>
    </citation>
    <scope>NUCLEOTIDE SEQUENCE [LARGE SCALE GENOMIC DNA]</scope>
    <source>
        <strain evidence="1 2">NBRC 105374</strain>
    </source>
</reference>
<dbReference type="Proteomes" id="UP000321484">
    <property type="component" value="Unassembled WGS sequence"/>
</dbReference>
<evidence type="ECO:0000313" key="2">
    <source>
        <dbReference type="Proteomes" id="UP000321484"/>
    </source>
</evidence>
<proteinExistence type="predicted"/>
<dbReference type="OrthoDB" id="9802683at2"/>
<dbReference type="SUPFAM" id="SSF48208">
    <property type="entry name" value="Six-hairpin glycosidases"/>
    <property type="match status" value="1"/>
</dbReference>
<dbReference type="InterPro" id="IPR008928">
    <property type="entry name" value="6-hairpin_glycosidase_sf"/>
</dbReference>
<organism evidence="1 2">
    <name type="scientific">Actinotalea fermentans</name>
    <dbReference type="NCBI Taxonomy" id="43671"/>
    <lineage>
        <taxon>Bacteria</taxon>
        <taxon>Bacillati</taxon>
        <taxon>Actinomycetota</taxon>
        <taxon>Actinomycetes</taxon>
        <taxon>Micrococcales</taxon>
        <taxon>Cellulomonadaceae</taxon>
        <taxon>Actinotalea</taxon>
    </lineage>
</organism>
<dbReference type="AlphaFoldDB" id="A0A511Z2E6"/>
<name>A0A511Z2E6_9CELL</name>
<dbReference type="EMBL" id="BJYK01000014">
    <property type="protein sequence ID" value="GEN81615.1"/>
    <property type="molecule type" value="Genomic_DNA"/>
</dbReference>
<protein>
    <recommendedName>
        <fullName evidence="3">Glycosyl hydrolase 36 catalytic domain-containing protein</fullName>
    </recommendedName>
</protein>
<keyword evidence="2" id="KW-1185">Reference proteome</keyword>
<evidence type="ECO:0008006" key="3">
    <source>
        <dbReference type="Google" id="ProtNLM"/>
    </source>
</evidence>
<accession>A0A511Z2E6</accession>
<dbReference type="GO" id="GO:0005975">
    <property type="term" value="P:carbohydrate metabolic process"/>
    <property type="evidence" value="ECO:0007669"/>
    <property type="project" value="InterPro"/>
</dbReference>
<sequence length="764" mass="83340">MSAPGHPRACWVRPDGLVDVLGTGGSSTAVAPHGRIDGWTLMATLGDAAILETLGIDEGAILLVGPEGTRRCWPTSLAWTGRDQGNQPSHEDVLPGTPDVLRAQLLAGPDDPDPAAIARAVAPIRRLADGAGERPHTFVGSPGCADVVPVYYDSLRATTRVNPVVVAPEARAAIEAQELGEGLVGGWLPAVRIVYPVADGSRWEQLLFAAPNASRERSQPVWYRFCHVGADGALLAVRYVDTYLPYPVGEEPPAETFYAALAELDDFWSERLPGGVQVDLPEPRLADFVRHSFALEMITRQGDAPRYGVVDRIYGAPEHDGFQDTLTSTAAAYLAWGRSDVAGRYLDQYLADVVRPDGSLDYRGPEIGQYGRMLTVLADHATQTGDWSLLRRHGAKVDAIVGILLARRAAGLRRPAEDPAHGLIAGRHEADISFDTPSLGTHDYEQPYLSNSAEGWRGLRDLGRAWQRLGRVDGDETRVVAGRSLVRAAESLRTDLLRAVEASWIERSDDRVLPIVAGSTHGHLDAPYRSRPESFDDNRVWHELFGSGALPADVVREIVEGGARRGDTAFGIFGNRKHAVAFTAHGVAYGLLQHDLVREYLLLLRAHLLHMHTRGTWTAVECSDLDRDRGEHWPYCAPAQMTIPLLLRWLLVFEDPLAPRVWLARAVPRDWLRRGQTVAVSGVPTAYGPVGFRIESTLGGGIITAEVDRPAGATFVLRLRAPQGWTLDEAEVDGRDVPVVRGAEDLELPRGSGIVRVAVRYRVE</sequence>
<dbReference type="RefSeq" id="WP_146820087.1">
    <property type="nucleotide sequence ID" value="NZ_BJYK01000014.1"/>
</dbReference>
<evidence type="ECO:0000313" key="1">
    <source>
        <dbReference type="EMBL" id="GEN81615.1"/>
    </source>
</evidence>
<gene>
    <name evidence="1" type="ORF">AFE02nite_33490</name>
</gene>